<reference evidence="2 3" key="1">
    <citation type="journal article" date="2017" name="Int. J. Syst. Evol. Microbiol.">
        <title>Oleiagrimonas citrea sp. nov., a marine bacterium isolated from tidal flat sediment and emended description of the genus Oleiagrimonas Fang et al. 2015 and Oleiagrimonas soli.</title>
        <authorList>
            <person name="Yang S.H."/>
            <person name="Seo H.S."/>
            <person name="Seong C.N."/>
            <person name="Kwon K.K."/>
        </authorList>
    </citation>
    <scope>NUCLEOTIDE SEQUENCE [LARGE SCALE GENOMIC DNA]</scope>
    <source>
        <strain evidence="2 3">MEBiC09124</strain>
    </source>
</reference>
<feature type="signal peptide" evidence="1">
    <location>
        <begin position="1"/>
        <end position="23"/>
    </location>
</feature>
<dbReference type="SUPFAM" id="SSF53474">
    <property type="entry name" value="alpha/beta-Hydrolases"/>
    <property type="match status" value="1"/>
</dbReference>
<dbReference type="PANTHER" id="PTHR48098:SF3">
    <property type="entry name" value="IRON(III) ENTEROBACTIN ESTERASE"/>
    <property type="match status" value="1"/>
</dbReference>
<protein>
    <submittedName>
        <fullName evidence="2">Enterochelin esterase</fullName>
    </submittedName>
</protein>
<accession>A0A846ZL31</accession>
<gene>
    <name evidence="2" type="ORF">HF690_07965</name>
</gene>
<keyword evidence="1" id="KW-0732">Signal</keyword>
<evidence type="ECO:0000313" key="2">
    <source>
        <dbReference type="EMBL" id="NKZ38894.1"/>
    </source>
</evidence>
<feature type="chain" id="PRO_5033048948" evidence="1">
    <location>
        <begin position="24"/>
        <end position="552"/>
    </location>
</feature>
<dbReference type="Proteomes" id="UP000541636">
    <property type="component" value="Unassembled WGS sequence"/>
</dbReference>
<dbReference type="Gene3D" id="3.40.50.1820">
    <property type="entry name" value="alpha/beta hydrolase"/>
    <property type="match status" value="1"/>
</dbReference>
<dbReference type="EMBL" id="JAAZQD010000003">
    <property type="protein sequence ID" value="NKZ38894.1"/>
    <property type="molecule type" value="Genomic_DNA"/>
</dbReference>
<dbReference type="InterPro" id="IPR029058">
    <property type="entry name" value="AB_hydrolase_fold"/>
</dbReference>
<keyword evidence="3" id="KW-1185">Reference proteome</keyword>
<organism evidence="2 3">
    <name type="scientific">Oleiagrimonas citrea</name>
    <dbReference type="NCBI Taxonomy" id="1665687"/>
    <lineage>
        <taxon>Bacteria</taxon>
        <taxon>Pseudomonadati</taxon>
        <taxon>Pseudomonadota</taxon>
        <taxon>Gammaproteobacteria</taxon>
        <taxon>Lysobacterales</taxon>
        <taxon>Rhodanobacteraceae</taxon>
        <taxon>Oleiagrimonas</taxon>
    </lineage>
</organism>
<comment type="caution">
    <text evidence="2">The sequence shown here is derived from an EMBL/GenBank/DDBJ whole genome shotgun (WGS) entry which is preliminary data.</text>
</comment>
<dbReference type="Pfam" id="PF00756">
    <property type="entry name" value="Esterase"/>
    <property type="match status" value="1"/>
</dbReference>
<proteinExistence type="predicted"/>
<evidence type="ECO:0000256" key="1">
    <source>
        <dbReference type="SAM" id="SignalP"/>
    </source>
</evidence>
<evidence type="ECO:0000313" key="3">
    <source>
        <dbReference type="Proteomes" id="UP000541636"/>
    </source>
</evidence>
<sequence>MIRILRSLAVPALFALLLAPVAAKPAAPEARTQMVRVTLDAAMKTPTSGRLLIFAMPLQDAKAAAHGGPLETVDTSPFEPTKTAVAAMEVAHIAPGGTVRMDADEVAFPRPFSQLASGEYAVQAVLDVNHNYNYGGRGEGDLVSKVVTVRLGGVHAATPSLTLSRVLPARMQPWKLPARASEAARKRMQPSLDAAKAHSREIDFVSPALTAFWGRPIHMRGWVLLPPGYAEHKQRHYPTVYFTHGFSANLTTLTYSAGSAWKRMADGETPPMIWVFLDQSGPTGTNEFADSVNNGPWGTALTTELMPKLESEYRMDGRPSGRFLTGHSSGGWATLWLQVRYPKIFGGTWSTSPDPSDFHDFTGPDLYAPHANVYRKPDGSPWPLVRDKGKVIATFEQFAKLERVLGPYGGQMASFEWVFSPRGKDGRPEQMFDRATGDVNPKVVDYWRDHYDIAHRLQAHWSQLKPYLNGKIHVYVGTADTFYLDGSAHKLKAVLDRLGAKASVDFIPGKTHFDIYAKGGDREWLHKEIAWQMYRVARPKAKIPLEYTATTP</sequence>
<dbReference type="InterPro" id="IPR000801">
    <property type="entry name" value="Esterase-like"/>
</dbReference>
<dbReference type="InterPro" id="IPR050583">
    <property type="entry name" value="Mycobacterial_A85_antigen"/>
</dbReference>
<name>A0A846ZL31_9GAMM</name>
<dbReference type="AlphaFoldDB" id="A0A846ZL31"/>
<dbReference type="PANTHER" id="PTHR48098">
    <property type="entry name" value="ENTEROCHELIN ESTERASE-RELATED"/>
    <property type="match status" value="1"/>
</dbReference>